<dbReference type="OrthoDB" id="25129at2759"/>
<sequence length="340" mass="37970">MALCFRCGESTSDSPAFQDMGGNIYCRLCLKDKMETKVNKRLMEVAGHSINRELFEDPVPALLIWDGSMASAAHLSLCLGAKGASVNPARKRLSFPFKYFVLSTSGEIYHVDDVADLRATLEACKNVDSNGDIRMRTSQLEQLINRHAPRSEKVNLKPILEDFKSESSKEDFTSIAEMIATHFCAKTMSVKIQHILIHDTKSSLSRKLFKMMCLGRGGQISEEMANLLDPKDNNLNSEKKIGPPSLQIEVSNFINHLEEIHCDTGSVLTKIGLKLKGSCTVDNLPPRETCFLCKRNVEKDLDPCEKGWCFGCNNLLQDMKNPQLLLNFARMSDGGEFPKT</sequence>
<evidence type="ECO:0000256" key="2">
    <source>
        <dbReference type="ARBA" id="ARBA00022694"/>
    </source>
</evidence>
<dbReference type="GO" id="GO:0000049">
    <property type="term" value="F:tRNA binding"/>
    <property type="evidence" value="ECO:0007669"/>
    <property type="project" value="InterPro"/>
</dbReference>
<dbReference type="AlphaFoldDB" id="A0A226CXR5"/>
<dbReference type="PANTHER" id="PTHR20882:SF14">
    <property type="entry name" value="CYTOPLASMIC TRNA 2-THIOLATION PROTEIN 2"/>
    <property type="match status" value="1"/>
</dbReference>
<dbReference type="GO" id="GO:0002143">
    <property type="term" value="P:tRNA wobble position uridine thiolation"/>
    <property type="evidence" value="ECO:0007669"/>
    <property type="project" value="TreeGrafter"/>
</dbReference>
<dbReference type="Proteomes" id="UP000198287">
    <property type="component" value="Unassembled WGS sequence"/>
</dbReference>
<gene>
    <name evidence="3" type="ORF">Fcan01_27961</name>
</gene>
<protein>
    <recommendedName>
        <fullName evidence="5">Cytoplasmic tRNA 2-thiolation protein 2</fullName>
    </recommendedName>
</protein>
<name>A0A226CXR5_FOLCA</name>
<proteinExistence type="predicted"/>
<keyword evidence="4" id="KW-1185">Reference proteome</keyword>
<keyword evidence="2" id="KW-0819">tRNA processing</keyword>
<dbReference type="GO" id="GO:0016783">
    <property type="term" value="F:sulfurtransferase activity"/>
    <property type="evidence" value="ECO:0007669"/>
    <property type="project" value="TreeGrafter"/>
</dbReference>
<evidence type="ECO:0000313" key="4">
    <source>
        <dbReference type="Proteomes" id="UP000198287"/>
    </source>
</evidence>
<dbReference type="InterPro" id="IPR019407">
    <property type="entry name" value="CTU2"/>
</dbReference>
<dbReference type="PANTHER" id="PTHR20882">
    <property type="entry name" value="CYTOPLASMIC TRNA 2-THIOLATION PROTEIN 2"/>
    <property type="match status" value="1"/>
</dbReference>
<organism evidence="3 4">
    <name type="scientific">Folsomia candida</name>
    <name type="common">Springtail</name>
    <dbReference type="NCBI Taxonomy" id="158441"/>
    <lineage>
        <taxon>Eukaryota</taxon>
        <taxon>Metazoa</taxon>
        <taxon>Ecdysozoa</taxon>
        <taxon>Arthropoda</taxon>
        <taxon>Hexapoda</taxon>
        <taxon>Collembola</taxon>
        <taxon>Entomobryomorpha</taxon>
        <taxon>Isotomoidea</taxon>
        <taxon>Isotomidae</taxon>
        <taxon>Proisotominae</taxon>
        <taxon>Folsomia</taxon>
    </lineage>
</organism>
<accession>A0A226CXR5</accession>
<evidence type="ECO:0000313" key="3">
    <source>
        <dbReference type="EMBL" id="OXA37277.1"/>
    </source>
</evidence>
<dbReference type="OMA" id="IATHFCA"/>
<evidence type="ECO:0008006" key="5">
    <source>
        <dbReference type="Google" id="ProtNLM"/>
    </source>
</evidence>
<evidence type="ECO:0000256" key="1">
    <source>
        <dbReference type="ARBA" id="ARBA00022490"/>
    </source>
</evidence>
<dbReference type="EMBL" id="LNIX01000060">
    <property type="protein sequence ID" value="OXA37277.1"/>
    <property type="molecule type" value="Genomic_DNA"/>
</dbReference>
<keyword evidence="1" id="KW-0963">Cytoplasm</keyword>
<reference evidence="3 4" key="1">
    <citation type="submission" date="2015-12" db="EMBL/GenBank/DDBJ databases">
        <title>The genome of Folsomia candida.</title>
        <authorList>
            <person name="Faddeeva A."/>
            <person name="Derks M.F."/>
            <person name="Anvar Y."/>
            <person name="Smit S."/>
            <person name="Van Straalen N."/>
            <person name="Roelofs D."/>
        </authorList>
    </citation>
    <scope>NUCLEOTIDE SEQUENCE [LARGE SCALE GENOMIC DNA]</scope>
    <source>
        <strain evidence="3 4">VU population</strain>
        <tissue evidence="3">Whole body</tissue>
    </source>
</reference>
<dbReference type="GO" id="GO:0005829">
    <property type="term" value="C:cytosol"/>
    <property type="evidence" value="ECO:0007669"/>
    <property type="project" value="TreeGrafter"/>
</dbReference>
<comment type="caution">
    <text evidence="3">The sequence shown here is derived from an EMBL/GenBank/DDBJ whole genome shotgun (WGS) entry which is preliminary data.</text>
</comment>